<dbReference type="GO" id="GO:0016810">
    <property type="term" value="F:hydrolase activity, acting on carbon-nitrogen (but not peptide) bonds"/>
    <property type="evidence" value="ECO:0007669"/>
    <property type="project" value="InterPro"/>
</dbReference>
<accession>A0A645IT69</accession>
<dbReference type="EMBL" id="VSSQ01116829">
    <property type="protein sequence ID" value="MPN51584.1"/>
    <property type="molecule type" value="Genomic_DNA"/>
</dbReference>
<dbReference type="Gene3D" id="2.30.40.10">
    <property type="entry name" value="Urease, subunit C, domain 1"/>
    <property type="match status" value="1"/>
</dbReference>
<dbReference type="PANTHER" id="PTHR22642">
    <property type="entry name" value="IMIDAZOLONEPROPIONASE"/>
    <property type="match status" value="1"/>
</dbReference>
<gene>
    <name evidence="2" type="ORF">SDC9_199232</name>
</gene>
<comment type="caution">
    <text evidence="2">The sequence shown here is derived from an EMBL/GenBank/DDBJ whole genome shotgun (WGS) entry which is preliminary data.</text>
</comment>
<evidence type="ECO:0000259" key="1">
    <source>
        <dbReference type="Pfam" id="PF07969"/>
    </source>
</evidence>
<dbReference type="SUPFAM" id="SSF51338">
    <property type="entry name" value="Composite domain of metallo-dependent hydrolases"/>
    <property type="match status" value="1"/>
</dbReference>
<dbReference type="InterPro" id="IPR013108">
    <property type="entry name" value="Amidohydro_3"/>
</dbReference>
<feature type="domain" description="Amidohydrolase 3" evidence="1">
    <location>
        <begin position="2"/>
        <end position="64"/>
    </location>
</feature>
<dbReference type="PANTHER" id="PTHR22642:SF2">
    <property type="entry name" value="PROTEIN LONG AFTER FAR-RED 3"/>
    <property type="match status" value="1"/>
</dbReference>
<dbReference type="AlphaFoldDB" id="A0A645IT69"/>
<proteinExistence type="predicted"/>
<protein>
    <recommendedName>
        <fullName evidence="1">Amidohydrolase 3 domain-containing protein</fullName>
    </recommendedName>
</protein>
<evidence type="ECO:0000313" key="2">
    <source>
        <dbReference type="EMBL" id="MPN51584.1"/>
    </source>
</evidence>
<dbReference type="InterPro" id="IPR011059">
    <property type="entry name" value="Metal-dep_hydrolase_composite"/>
</dbReference>
<reference evidence="2" key="1">
    <citation type="submission" date="2019-08" db="EMBL/GenBank/DDBJ databases">
        <authorList>
            <person name="Kucharzyk K."/>
            <person name="Murdoch R.W."/>
            <person name="Higgins S."/>
            <person name="Loffler F."/>
        </authorList>
    </citation>
    <scope>NUCLEOTIDE SEQUENCE</scope>
</reference>
<name>A0A645IT69_9ZZZZ</name>
<dbReference type="Gene3D" id="3.20.20.140">
    <property type="entry name" value="Metal-dependent hydrolases"/>
    <property type="match status" value="1"/>
</dbReference>
<organism evidence="2">
    <name type="scientific">bioreactor metagenome</name>
    <dbReference type="NCBI Taxonomy" id="1076179"/>
    <lineage>
        <taxon>unclassified sequences</taxon>
        <taxon>metagenomes</taxon>
        <taxon>ecological metagenomes</taxon>
    </lineage>
</organism>
<dbReference type="Pfam" id="PF07969">
    <property type="entry name" value="Amidohydro_3"/>
    <property type="match status" value="1"/>
</dbReference>
<sequence>MEDLVRSFTINGAYQIFRENEVGSLEVGKYADFIIIDRDIFSVDPIAIEDTKVLKTFFNGKLVYER</sequence>